<dbReference type="InterPro" id="IPR057808">
    <property type="entry name" value="YxiG"/>
</dbReference>
<dbReference type="RefSeq" id="WP_024364343.1">
    <property type="nucleotide sequence ID" value="NZ_BJNS01000012.1"/>
</dbReference>
<evidence type="ECO:0000313" key="1">
    <source>
        <dbReference type="EMBL" id="AVK95041.1"/>
    </source>
</evidence>
<name>A0A2S0JVD2_LYSSH</name>
<evidence type="ECO:0000313" key="4">
    <source>
        <dbReference type="Proteomes" id="UP000255295"/>
    </source>
</evidence>
<organism evidence="1 3">
    <name type="scientific">Lysinibacillus sphaericus</name>
    <name type="common">Bacillus sphaericus</name>
    <dbReference type="NCBI Taxonomy" id="1421"/>
    <lineage>
        <taxon>Bacteria</taxon>
        <taxon>Bacillati</taxon>
        <taxon>Bacillota</taxon>
        <taxon>Bacilli</taxon>
        <taxon>Bacillales</taxon>
        <taxon>Bacillaceae</taxon>
        <taxon>Lysinibacillus</taxon>
    </lineage>
</organism>
<protein>
    <submittedName>
        <fullName evidence="1">Uncharacterized protein</fullName>
    </submittedName>
</protein>
<dbReference type="EMBL" id="UFSZ01000001">
    <property type="protein sequence ID" value="SUV19684.1"/>
    <property type="molecule type" value="Genomic_DNA"/>
</dbReference>
<evidence type="ECO:0000313" key="2">
    <source>
        <dbReference type="EMBL" id="SUV19684.1"/>
    </source>
</evidence>
<evidence type="ECO:0000313" key="3">
    <source>
        <dbReference type="Proteomes" id="UP000238825"/>
    </source>
</evidence>
<accession>A0A2S0JVD2</accession>
<dbReference type="GeneID" id="48274826"/>
<sequence length="148" mass="17194">MVSEKIFKEIESLLFTEAEFGALFDIQIDYLKETVRLDVLSTSRKRIKKTILLFEQVLSLYVCKSEDAEGFRLNELNDTDVALLSEISYHPYGFGKINVETINAKLKGFKEITSNTNFYFQVNNKDYFFLEANRLVINNKVFNNLLVP</sequence>
<gene>
    <name evidence="1" type="ORF">LS41612_01345</name>
    <name evidence="2" type="ORF">NCTC10338_04538</name>
</gene>
<dbReference type="EMBL" id="CP019980">
    <property type="protein sequence ID" value="AVK95041.1"/>
    <property type="molecule type" value="Genomic_DNA"/>
</dbReference>
<reference evidence="1 3" key="1">
    <citation type="submission" date="2017-03" db="EMBL/GenBank/DDBJ databases">
        <title>The whole genome sequencing and assembly of Lysinibacillus sphaericus DSM 28T strain.</title>
        <authorList>
            <person name="Lee Y.-J."/>
            <person name="Yi H."/>
            <person name="Bahn Y.-S."/>
            <person name="Kim J.F."/>
            <person name="Lee D.-W."/>
        </authorList>
    </citation>
    <scope>NUCLEOTIDE SEQUENCE [LARGE SCALE GENOMIC DNA]</scope>
    <source>
        <strain evidence="1 3">DSM 28</strain>
    </source>
</reference>
<reference evidence="2 4" key="2">
    <citation type="submission" date="2018-06" db="EMBL/GenBank/DDBJ databases">
        <authorList>
            <consortium name="Pathogen Informatics"/>
            <person name="Doyle S."/>
        </authorList>
    </citation>
    <scope>NUCLEOTIDE SEQUENCE [LARGE SCALE GENOMIC DNA]</scope>
    <source>
        <strain evidence="2 4">NCTC10338</strain>
    </source>
</reference>
<dbReference type="AlphaFoldDB" id="A0A2S0JVD2"/>
<dbReference type="Proteomes" id="UP000255295">
    <property type="component" value="Unassembled WGS sequence"/>
</dbReference>
<dbReference type="Proteomes" id="UP000238825">
    <property type="component" value="Chromosome"/>
</dbReference>
<dbReference type="Pfam" id="PF24711">
    <property type="entry name" value="YxiG"/>
    <property type="match status" value="1"/>
</dbReference>
<proteinExistence type="predicted"/>